<evidence type="ECO:0000313" key="2">
    <source>
        <dbReference type="EMBL" id="ODG93767.1"/>
    </source>
</evidence>
<dbReference type="PANTHER" id="PTHR34217">
    <property type="entry name" value="METAL-DEPENDENT CARBOXYPEPTIDASE"/>
    <property type="match status" value="1"/>
</dbReference>
<dbReference type="Proteomes" id="UP000094580">
    <property type="component" value="Unassembled WGS sequence"/>
</dbReference>
<dbReference type="PANTHER" id="PTHR34217:SF1">
    <property type="entry name" value="CARBOXYPEPTIDASE 1"/>
    <property type="match status" value="1"/>
</dbReference>
<gene>
    <name evidence="2" type="ORF">BED47_00945</name>
</gene>
<protein>
    <recommendedName>
        <fullName evidence="1">Metal-dependent carboxypeptidase</fullName>
        <ecNumber evidence="1">3.4.17.19</ecNumber>
    </recommendedName>
</protein>
<proteinExistence type="inferred from homology"/>
<dbReference type="SUPFAM" id="SSF55486">
    <property type="entry name" value="Metalloproteases ('zincins'), catalytic domain"/>
    <property type="match status" value="1"/>
</dbReference>
<keyword evidence="1" id="KW-0645">Protease</keyword>
<dbReference type="Gene3D" id="1.10.1370.30">
    <property type="match status" value="1"/>
</dbReference>
<dbReference type="CDD" id="cd06460">
    <property type="entry name" value="M32_Taq"/>
    <property type="match status" value="1"/>
</dbReference>
<comment type="similarity">
    <text evidence="1">Belongs to the peptidase M32 family.</text>
</comment>
<dbReference type="PIRSF" id="PIRSF006615">
    <property type="entry name" value="Zn_crbxpep_Taq"/>
    <property type="match status" value="1"/>
</dbReference>
<dbReference type="EC" id="3.4.17.19" evidence="1"/>
<accession>A0ABX2ZVR1</accession>
<keyword evidence="1" id="KW-0479">Metal-binding</keyword>
<name>A0ABX2ZVR1_9BACI</name>
<reference evidence="2 3" key="1">
    <citation type="submission" date="2016-07" db="EMBL/GenBank/DDBJ databases">
        <authorList>
            <person name="Townsley L."/>
            <person name="Shank E.A."/>
        </authorList>
    </citation>
    <scope>NUCLEOTIDE SEQUENCE [LARGE SCALE GENOMIC DNA]</scope>
    <source>
        <strain evidence="2 3">CH01</strain>
    </source>
</reference>
<evidence type="ECO:0000256" key="1">
    <source>
        <dbReference type="PIRNR" id="PIRNR006615"/>
    </source>
</evidence>
<keyword evidence="1" id="KW-0378">Hydrolase</keyword>
<comment type="catalytic activity">
    <reaction evidence="1">
        <text>Release of a C-terminal amino acid with broad specificity, except for -Pro.</text>
        <dbReference type="EC" id="3.4.17.19"/>
    </reaction>
</comment>
<dbReference type="RefSeq" id="WP_069031952.1">
    <property type="nucleotide sequence ID" value="NZ_MDKC01000001.1"/>
</dbReference>
<keyword evidence="1" id="KW-0482">Metalloprotease</keyword>
<evidence type="ECO:0000313" key="3">
    <source>
        <dbReference type="Proteomes" id="UP000094580"/>
    </source>
</evidence>
<keyword evidence="3" id="KW-1185">Reference proteome</keyword>
<comment type="caution">
    <text evidence="2">The sequence shown here is derived from an EMBL/GenBank/DDBJ whole genome shotgun (WGS) entry which is preliminary data.</text>
</comment>
<dbReference type="EMBL" id="MDKC01000001">
    <property type="protein sequence ID" value="ODG93767.1"/>
    <property type="molecule type" value="Genomic_DNA"/>
</dbReference>
<keyword evidence="1" id="KW-0121">Carboxypeptidase</keyword>
<organism evidence="2 3">
    <name type="scientific">Gottfriedia luciferensis</name>
    <dbReference type="NCBI Taxonomy" id="178774"/>
    <lineage>
        <taxon>Bacteria</taxon>
        <taxon>Bacillati</taxon>
        <taxon>Bacillota</taxon>
        <taxon>Bacilli</taxon>
        <taxon>Bacillales</taxon>
        <taxon>Bacillaceae</taxon>
        <taxon>Gottfriedia</taxon>
    </lineage>
</organism>
<dbReference type="PROSITE" id="PS52034">
    <property type="entry name" value="PEPTIDASE_M32"/>
    <property type="match status" value="1"/>
</dbReference>
<comment type="function">
    <text evidence="1">Broad specificity carboxypetidase that releases amino acids sequentially from the C-terminus, including neutral, aromatic, polar and basic residues.</text>
</comment>
<dbReference type="Pfam" id="PF02074">
    <property type="entry name" value="Peptidase_M32"/>
    <property type="match status" value="1"/>
</dbReference>
<sequence length="509" mass="58917">MSLKDYEASFLDYVRKMLNIEEAISVLYWDLRTGAPKNAVSQRSNVISQLSADVYKMSISKDMAHYLITMEEAISAGKCSLEVEKTVKYLRKQYDRNTKIPVDEFEAFVKCQAISESVWAEAKEENNFAKFEPYLTEIIEYKRKFVEYLGYKDCKYDTYLDQYEPGMTVNKLDEVFSEVRNKLVPIVKAVSTSGKNFEKEEMKAFVSTQKQKEICEQLLASLGYNFDAGRLDPTPHPFATSLNLGDVRVTTKYHENNFEKALFSTIHECGHALYEQNISKDLEGLPIAQGASLGIHESQSLLYEKIIGQSFEFWKANYPKLKEQLNGVLEHVSLDEFYKVINNSKPSFIRIEADELTYPLHVMIRYEIEKDLLDGKIQVSELPSIWNQKMEEYLGIIPETDREGVLQDVHWSMGHFGYFPTYALGAMYAAQIKATMEKELPNFSELIETNDFQTILDWLKVNIHQYGAMKEPQQILKDVTGEELNVKYFVDYLESKYTKLYELEEVNKS</sequence>
<dbReference type="InterPro" id="IPR001333">
    <property type="entry name" value="Peptidase_M32_Taq"/>
</dbReference>
<dbReference type="PRINTS" id="PR00998">
    <property type="entry name" value="CRBOXYPTASET"/>
</dbReference>